<dbReference type="Pfam" id="PF01590">
    <property type="entry name" value="GAF"/>
    <property type="match status" value="1"/>
</dbReference>
<dbReference type="GO" id="GO:0005886">
    <property type="term" value="C:plasma membrane"/>
    <property type="evidence" value="ECO:0007669"/>
    <property type="project" value="TreeGrafter"/>
</dbReference>
<keyword evidence="12" id="KW-1185">Reference proteome</keyword>
<evidence type="ECO:0000256" key="5">
    <source>
        <dbReference type="ARBA" id="ARBA00022777"/>
    </source>
</evidence>
<dbReference type="InterPro" id="IPR029016">
    <property type="entry name" value="GAF-like_dom_sf"/>
</dbReference>
<dbReference type="Pfam" id="PF00512">
    <property type="entry name" value="HisKA"/>
    <property type="match status" value="1"/>
</dbReference>
<proteinExistence type="predicted"/>
<dbReference type="PROSITE" id="PS50109">
    <property type="entry name" value="HIS_KIN"/>
    <property type="match status" value="1"/>
</dbReference>
<dbReference type="FunFam" id="3.30.565.10:FF:000006">
    <property type="entry name" value="Sensor histidine kinase WalK"/>
    <property type="match status" value="1"/>
</dbReference>
<organism evidence="9 11">
    <name type="scientific">Archangium gephyra</name>
    <dbReference type="NCBI Taxonomy" id="48"/>
    <lineage>
        <taxon>Bacteria</taxon>
        <taxon>Pseudomonadati</taxon>
        <taxon>Myxococcota</taxon>
        <taxon>Myxococcia</taxon>
        <taxon>Myxococcales</taxon>
        <taxon>Cystobacterineae</taxon>
        <taxon>Archangiaceae</taxon>
        <taxon>Archangium</taxon>
    </lineage>
</organism>
<evidence type="ECO:0000259" key="6">
    <source>
        <dbReference type="PROSITE" id="PS50109"/>
    </source>
</evidence>
<evidence type="ECO:0000256" key="1">
    <source>
        <dbReference type="ARBA" id="ARBA00000085"/>
    </source>
</evidence>
<keyword evidence="5 9" id="KW-0418">Kinase</keyword>
<dbReference type="PANTHER" id="PTHR43047:SF72">
    <property type="entry name" value="OSMOSENSING HISTIDINE PROTEIN KINASE SLN1"/>
    <property type="match status" value="1"/>
</dbReference>
<feature type="domain" description="PAS" evidence="7">
    <location>
        <begin position="4"/>
        <end position="48"/>
    </location>
</feature>
<dbReference type="InterPro" id="IPR036097">
    <property type="entry name" value="HisK_dim/P_sf"/>
</dbReference>
<accession>A0AAC8QBR5</accession>
<dbReference type="FunFam" id="3.30.450.40:FF:000035">
    <property type="entry name" value="PAS sensor protein"/>
    <property type="match status" value="1"/>
</dbReference>
<keyword evidence="3" id="KW-0597">Phosphoprotein</keyword>
<dbReference type="CDD" id="cd16922">
    <property type="entry name" value="HATPase_EvgS-ArcB-TorS-like"/>
    <property type="match status" value="1"/>
</dbReference>
<evidence type="ECO:0000313" key="10">
    <source>
        <dbReference type="EMBL" id="REG37473.1"/>
    </source>
</evidence>
<dbReference type="InterPro" id="IPR001610">
    <property type="entry name" value="PAC"/>
</dbReference>
<gene>
    <name evidence="9" type="ORF">AA314_06080</name>
    <name evidence="10" type="ORF">ATI61_101457</name>
</gene>
<dbReference type="InterPro" id="IPR003594">
    <property type="entry name" value="HATPase_dom"/>
</dbReference>
<dbReference type="PROSITE" id="PS50113">
    <property type="entry name" value="PAC"/>
    <property type="match status" value="1"/>
</dbReference>
<dbReference type="PROSITE" id="PS50112">
    <property type="entry name" value="PAS"/>
    <property type="match status" value="3"/>
</dbReference>
<dbReference type="AlphaFoldDB" id="A0AAC8QBR5"/>
<dbReference type="InterPro" id="IPR035965">
    <property type="entry name" value="PAS-like_dom_sf"/>
</dbReference>
<evidence type="ECO:0000313" key="9">
    <source>
        <dbReference type="EMBL" id="AKJ04454.1"/>
    </source>
</evidence>
<reference evidence="10 12" key="2">
    <citation type="submission" date="2018-08" db="EMBL/GenBank/DDBJ databases">
        <title>Genomic Encyclopedia of Archaeal and Bacterial Type Strains, Phase II (KMG-II): from individual species to whole genera.</title>
        <authorList>
            <person name="Goeker M."/>
        </authorList>
    </citation>
    <scope>NUCLEOTIDE SEQUENCE [LARGE SCALE GENOMIC DNA]</scope>
    <source>
        <strain evidence="10 12">DSM 2261</strain>
    </source>
</reference>
<dbReference type="RefSeq" id="WP_053066792.1">
    <property type="nucleotide sequence ID" value="NZ_CP011509.1"/>
</dbReference>
<evidence type="ECO:0000256" key="2">
    <source>
        <dbReference type="ARBA" id="ARBA00012438"/>
    </source>
</evidence>
<dbReference type="SUPFAM" id="SSF55781">
    <property type="entry name" value="GAF domain-like"/>
    <property type="match status" value="1"/>
</dbReference>
<dbReference type="NCBIfam" id="TIGR00229">
    <property type="entry name" value="sensory_box"/>
    <property type="match status" value="3"/>
</dbReference>
<protein>
    <recommendedName>
        <fullName evidence="2">histidine kinase</fullName>
        <ecNumber evidence="2">2.7.13.3</ecNumber>
    </recommendedName>
</protein>
<dbReference type="InterPro" id="IPR000700">
    <property type="entry name" value="PAS-assoc_C"/>
</dbReference>
<feature type="domain" description="Histidine kinase" evidence="6">
    <location>
        <begin position="579"/>
        <end position="794"/>
    </location>
</feature>
<dbReference type="Pfam" id="PF13426">
    <property type="entry name" value="PAS_9"/>
    <property type="match status" value="1"/>
</dbReference>
<reference evidence="9 11" key="1">
    <citation type="submission" date="2015-05" db="EMBL/GenBank/DDBJ databases">
        <title>Genome assembly of Archangium gephyra DSM 2261.</title>
        <authorList>
            <person name="Sharma G."/>
            <person name="Subramanian S."/>
        </authorList>
    </citation>
    <scope>NUCLEOTIDE SEQUENCE [LARGE SCALE GENOMIC DNA]</scope>
    <source>
        <strain evidence="9 11">DSM 2261</strain>
    </source>
</reference>
<dbReference type="SMART" id="SM00065">
    <property type="entry name" value="GAF"/>
    <property type="match status" value="1"/>
</dbReference>
<dbReference type="InterPro" id="IPR005467">
    <property type="entry name" value="His_kinase_dom"/>
</dbReference>
<dbReference type="SMART" id="SM00086">
    <property type="entry name" value="PAC"/>
    <property type="match status" value="3"/>
</dbReference>
<dbReference type="CDD" id="cd00130">
    <property type="entry name" value="PAS"/>
    <property type="match status" value="3"/>
</dbReference>
<sequence length="802" mass="89278">MRRETEEDFKLLEDLHALVVVLDAQGTVRWWNAACTLLTGCRLEQVRGHLLWQTPLVADRTESLHAAFSAACAGEPARVEATARKALGERCWITWSCAPLTSPGGPDAYRVWTGLDITGHKRLEDDLGLEAQALRRSDERFRAIFNHTFQFIGLLSPDGTLLEANASALRFGGLERSQVVGRPFWEARWWTLTPRTQERLRQAIAEASQGRFVRYEADVLGADGQVATIDFSLNPVFEEGRVTYIVPEGRDITDRLRMEEALRRSEARFAGIFAITADATLAVDEHQRIRLFNDGAEATFGYTRSEVVGAPLDMLLPERHREAHRQHLERFGKGPAQARHMGGRGEVSGRRKNGEQFPLEACIARLGEGPERLYIVSLRDVTERHRIEREQRFLAAAGALLAESIDYEATLRQVARLAVPDLADSCVVYLRTPEGRVEIAAVEHVEPHQAGFLQEVRRRYPVRLDAPSGAGYVIRTGQSELVREVSVEHLRALATDEEHHRLVLRLGLRSYICVPLCARGEVLGAILLLMVEQSQRRQGPEDLALAQELARRAALAIDNARLYRTAQEATRARDEMLGVVAHDLRNPLHAILLQAHRLGRKLKAAMLPEPVQGVVSNIEVSVRRMDRLVEDLLTVTRMDSGRLLVRPTRESPETLVNEALGGARPLAERHELRVVVGSELPQVLADKDRVLQVFSNLLGNALKFTPLEGSVEVGAALEGTHVCFWVRDSGPGIPPEHQPRVFDRFWQADARDKRGAGLGLAICKGLVEAHGGRIWVESTPGEGSSFRFTLPVASASLEEMSA</sequence>
<dbReference type="CDD" id="cd00082">
    <property type="entry name" value="HisKA"/>
    <property type="match status" value="1"/>
</dbReference>
<dbReference type="InterPro" id="IPR000014">
    <property type="entry name" value="PAS"/>
</dbReference>
<feature type="domain" description="PAC" evidence="8">
    <location>
        <begin position="213"/>
        <end position="264"/>
    </location>
</feature>
<dbReference type="SMART" id="SM00387">
    <property type="entry name" value="HATPase_c"/>
    <property type="match status" value="1"/>
</dbReference>
<dbReference type="EC" id="2.7.13.3" evidence="2"/>
<evidence type="ECO:0000313" key="12">
    <source>
        <dbReference type="Proteomes" id="UP000256345"/>
    </source>
</evidence>
<evidence type="ECO:0000313" key="11">
    <source>
        <dbReference type="Proteomes" id="UP000035579"/>
    </source>
</evidence>
<dbReference type="PANTHER" id="PTHR43047">
    <property type="entry name" value="TWO-COMPONENT HISTIDINE PROTEIN KINASE"/>
    <property type="match status" value="1"/>
</dbReference>
<dbReference type="SUPFAM" id="SSF47384">
    <property type="entry name" value="Homodimeric domain of signal transducing histidine kinase"/>
    <property type="match status" value="1"/>
</dbReference>
<dbReference type="SMART" id="SM00388">
    <property type="entry name" value="HisKA"/>
    <property type="match status" value="1"/>
</dbReference>
<dbReference type="FunFam" id="3.30.450.20:FF:000155">
    <property type="entry name" value="Sensor histidine kinase TodS"/>
    <property type="match status" value="1"/>
</dbReference>
<dbReference type="Gene3D" id="1.10.287.130">
    <property type="match status" value="1"/>
</dbReference>
<dbReference type="InterPro" id="IPR036890">
    <property type="entry name" value="HATPase_C_sf"/>
</dbReference>
<dbReference type="Proteomes" id="UP000256345">
    <property type="component" value="Unassembled WGS sequence"/>
</dbReference>
<dbReference type="Gene3D" id="3.30.450.40">
    <property type="match status" value="1"/>
</dbReference>
<dbReference type="SUPFAM" id="SSF55785">
    <property type="entry name" value="PYP-like sensor domain (PAS domain)"/>
    <property type="match status" value="3"/>
</dbReference>
<dbReference type="InterPro" id="IPR013656">
    <property type="entry name" value="PAS_4"/>
</dbReference>
<evidence type="ECO:0000259" key="7">
    <source>
        <dbReference type="PROSITE" id="PS50112"/>
    </source>
</evidence>
<dbReference type="PRINTS" id="PR00344">
    <property type="entry name" value="BCTRLSENSOR"/>
</dbReference>
<dbReference type="Proteomes" id="UP000035579">
    <property type="component" value="Chromosome"/>
</dbReference>
<evidence type="ECO:0000256" key="3">
    <source>
        <dbReference type="ARBA" id="ARBA00022553"/>
    </source>
</evidence>
<dbReference type="Pfam" id="PF02518">
    <property type="entry name" value="HATPase_c"/>
    <property type="match status" value="1"/>
</dbReference>
<dbReference type="InterPro" id="IPR004358">
    <property type="entry name" value="Sig_transdc_His_kin-like_C"/>
</dbReference>
<dbReference type="Gene3D" id="3.30.450.20">
    <property type="entry name" value="PAS domain"/>
    <property type="match status" value="3"/>
</dbReference>
<dbReference type="InterPro" id="IPR003661">
    <property type="entry name" value="HisK_dim/P_dom"/>
</dbReference>
<evidence type="ECO:0000256" key="4">
    <source>
        <dbReference type="ARBA" id="ARBA00022679"/>
    </source>
</evidence>
<comment type="catalytic activity">
    <reaction evidence="1">
        <text>ATP + protein L-histidine = ADP + protein N-phospho-L-histidine.</text>
        <dbReference type="EC" id="2.7.13.3"/>
    </reaction>
</comment>
<dbReference type="InterPro" id="IPR003018">
    <property type="entry name" value="GAF"/>
</dbReference>
<evidence type="ECO:0000259" key="8">
    <source>
        <dbReference type="PROSITE" id="PS50113"/>
    </source>
</evidence>
<dbReference type="GO" id="GO:0000155">
    <property type="term" value="F:phosphorelay sensor kinase activity"/>
    <property type="evidence" value="ECO:0007669"/>
    <property type="project" value="InterPro"/>
</dbReference>
<feature type="domain" description="PAS" evidence="7">
    <location>
        <begin position="265"/>
        <end position="335"/>
    </location>
</feature>
<name>A0AAC8QBR5_9BACT</name>
<keyword evidence="4" id="KW-0808">Transferase</keyword>
<dbReference type="EMBL" id="CP011509">
    <property type="protein sequence ID" value="AKJ04454.1"/>
    <property type="molecule type" value="Genomic_DNA"/>
</dbReference>
<dbReference type="SMART" id="SM00091">
    <property type="entry name" value="PAS"/>
    <property type="match status" value="3"/>
</dbReference>
<feature type="domain" description="PAS" evidence="7">
    <location>
        <begin position="137"/>
        <end position="211"/>
    </location>
</feature>
<dbReference type="EMBL" id="QUMU01000001">
    <property type="protein sequence ID" value="REG37473.1"/>
    <property type="molecule type" value="Genomic_DNA"/>
</dbReference>
<dbReference type="Gene3D" id="3.30.565.10">
    <property type="entry name" value="Histidine kinase-like ATPase, C-terminal domain"/>
    <property type="match status" value="1"/>
</dbReference>
<dbReference type="GO" id="GO:0009927">
    <property type="term" value="F:histidine phosphotransfer kinase activity"/>
    <property type="evidence" value="ECO:0007669"/>
    <property type="project" value="TreeGrafter"/>
</dbReference>
<dbReference type="Pfam" id="PF08448">
    <property type="entry name" value="PAS_4"/>
    <property type="match status" value="2"/>
</dbReference>
<dbReference type="KEGG" id="age:AA314_06080"/>
<dbReference type="SUPFAM" id="SSF55874">
    <property type="entry name" value="ATPase domain of HSP90 chaperone/DNA topoisomerase II/histidine kinase"/>
    <property type="match status" value="1"/>
</dbReference>